<feature type="domain" description="NAC" evidence="5">
    <location>
        <begin position="1"/>
        <end position="55"/>
    </location>
</feature>
<dbReference type="Pfam" id="PF02365">
    <property type="entry name" value="NAM"/>
    <property type="match status" value="1"/>
</dbReference>
<evidence type="ECO:0000256" key="1">
    <source>
        <dbReference type="ARBA" id="ARBA00023015"/>
    </source>
</evidence>
<dbReference type="Gene3D" id="2.170.150.80">
    <property type="entry name" value="NAC domain"/>
    <property type="match status" value="1"/>
</dbReference>
<accession>A0AAF1B499</accession>
<evidence type="ECO:0000256" key="2">
    <source>
        <dbReference type="ARBA" id="ARBA00023125"/>
    </source>
</evidence>
<evidence type="ECO:0000313" key="7">
    <source>
        <dbReference type="Proteomes" id="UP000077755"/>
    </source>
</evidence>
<sequence>MKKTLVYYRGRAPQGIRIDWVMHEYRLNDKECDDIFLHHSMLFKNNAILSQMSNYPAITSTINDNNGKTPD</sequence>
<dbReference type="PROSITE" id="PS51005">
    <property type="entry name" value="NAC"/>
    <property type="match status" value="1"/>
</dbReference>
<keyword evidence="3" id="KW-0804">Transcription</keyword>
<name>A0AAF1B499_DAUCS</name>
<dbReference type="PANTHER" id="PTHR31744:SF210">
    <property type="entry name" value="NAC DOMAIN-CONTAINING PROTEIN 86-LIKE"/>
    <property type="match status" value="1"/>
</dbReference>
<reference evidence="6" key="2">
    <citation type="submission" date="2022-03" db="EMBL/GenBank/DDBJ databases">
        <title>Draft title - Genomic analysis of global carrot germplasm unveils the trajectory of domestication and the origin of high carotenoid orange carrot.</title>
        <authorList>
            <person name="Iorizzo M."/>
            <person name="Ellison S."/>
            <person name="Senalik D."/>
            <person name="Macko-Podgorni A."/>
            <person name="Grzebelus D."/>
            <person name="Bostan H."/>
            <person name="Rolling W."/>
            <person name="Curaba J."/>
            <person name="Simon P."/>
        </authorList>
    </citation>
    <scope>NUCLEOTIDE SEQUENCE</scope>
    <source>
        <tissue evidence="6">Leaf</tissue>
    </source>
</reference>
<evidence type="ECO:0000256" key="4">
    <source>
        <dbReference type="ARBA" id="ARBA00023242"/>
    </source>
</evidence>
<keyword evidence="1" id="KW-0805">Transcription regulation</keyword>
<dbReference type="SUPFAM" id="SSF101941">
    <property type="entry name" value="NAC domain"/>
    <property type="match status" value="1"/>
</dbReference>
<keyword evidence="2" id="KW-0238">DNA-binding</keyword>
<dbReference type="InterPro" id="IPR036093">
    <property type="entry name" value="NAC_dom_sf"/>
</dbReference>
<proteinExistence type="predicted"/>
<dbReference type="AlphaFoldDB" id="A0AAF1B499"/>
<gene>
    <name evidence="6" type="ORF">DCAR_0625065</name>
</gene>
<evidence type="ECO:0000313" key="6">
    <source>
        <dbReference type="EMBL" id="WOH05645.1"/>
    </source>
</evidence>
<dbReference type="Proteomes" id="UP000077755">
    <property type="component" value="Chromosome 6"/>
</dbReference>
<protein>
    <recommendedName>
        <fullName evidence="5">NAC domain-containing protein</fullName>
    </recommendedName>
</protein>
<dbReference type="GO" id="GO:0006355">
    <property type="term" value="P:regulation of DNA-templated transcription"/>
    <property type="evidence" value="ECO:0007669"/>
    <property type="project" value="InterPro"/>
</dbReference>
<dbReference type="EMBL" id="CP093348">
    <property type="protein sequence ID" value="WOH05645.1"/>
    <property type="molecule type" value="Genomic_DNA"/>
</dbReference>
<keyword evidence="7" id="KW-1185">Reference proteome</keyword>
<evidence type="ECO:0000259" key="5">
    <source>
        <dbReference type="PROSITE" id="PS51005"/>
    </source>
</evidence>
<reference evidence="6" key="1">
    <citation type="journal article" date="2016" name="Nat. Genet.">
        <title>A high-quality carrot genome assembly provides new insights into carotenoid accumulation and asterid genome evolution.</title>
        <authorList>
            <person name="Iorizzo M."/>
            <person name="Ellison S."/>
            <person name="Senalik D."/>
            <person name="Zeng P."/>
            <person name="Satapoomin P."/>
            <person name="Huang J."/>
            <person name="Bowman M."/>
            <person name="Iovene M."/>
            <person name="Sanseverino W."/>
            <person name="Cavagnaro P."/>
            <person name="Yildiz M."/>
            <person name="Macko-Podgorni A."/>
            <person name="Moranska E."/>
            <person name="Grzebelus E."/>
            <person name="Grzebelus D."/>
            <person name="Ashrafi H."/>
            <person name="Zheng Z."/>
            <person name="Cheng S."/>
            <person name="Spooner D."/>
            <person name="Van Deynze A."/>
            <person name="Simon P."/>
        </authorList>
    </citation>
    <scope>NUCLEOTIDE SEQUENCE</scope>
    <source>
        <tissue evidence="6">Leaf</tissue>
    </source>
</reference>
<keyword evidence="4" id="KW-0539">Nucleus</keyword>
<organism evidence="6 7">
    <name type="scientific">Daucus carota subsp. sativus</name>
    <name type="common">Carrot</name>
    <dbReference type="NCBI Taxonomy" id="79200"/>
    <lineage>
        <taxon>Eukaryota</taxon>
        <taxon>Viridiplantae</taxon>
        <taxon>Streptophyta</taxon>
        <taxon>Embryophyta</taxon>
        <taxon>Tracheophyta</taxon>
        <taxon>Spermatophyta</taxon>
        <taxon>Magnoliopsida</taxon>
        <taxon>eudicotyledons</taxon>
        <taxon>Gunneridae</taxon>
        <taxon>Pentapetalae</taxon>
        <taxon>asterids</taxon>
        <taxon>campanulids</taxon>
        <taxon>Apiales</taxon>
        <taxon>Apiaceae</taxon>
        <taxon>Apioideae</taxon>
        <taxon>Scandiceae</taxon>
        <taxon>Daucinae</taxon>
        <taxon>Daucus</taxon>
        <taxon>Daucus sect. Daucus</taxon>
    </lineage>
</organism>
<dbReference type="InterPro" id="IPR003441">
    <property type="entry name" value="NAC-dom"/>
</dbReference>
<dbReference type="PANTHER" id="PTHR31744">
    <property type="entry name" value="PROTEIN CUP-SHAPED COTYLEDON 2-RELATED"/>
    <property type="match status" value="1"/>
</dbReference>
<evidence type="ECO:0000256" key="3">
    <source>
        <dbReference type="ARBA" id="ARBA00023163"/>
    </source>
</evidence>
<dbReference type="GO" id="GO:0003677">
    <property type="term" value="F:DNA binding"/>
    <property type="evidence" value="ECO:0007669"/>
    <property type="project" value="UniProtKB-KW"/>
</dbReference>